<dbReference type="Gene3D" id="3.30.70.270">
    <property type="match status" value="1"/>
</dbReference>
<comment type="caution">
    <text evidence="3">The sequence shown here is derived from an EMBL/GenBank/DDBJ whole genome shotgun (WGS) entry which is preliminary data.</text>
</comment>
<dbReference type="SUPFAM" id="SSF48452">
    <property type="entry name" value="TPR-like"/>
    <property type="match status" value="2"/>
</dbReference>
<keyword evidence="3" id="KW-0548">Nucleotidyltransferase</keyword>
<evidence type="ECO:0000313" key="3">
    <source>
        <dbReference type="EMBL" id="MFC4355523.1"/>
    </source>
</evidence>
<dbReference type="EC" id="2.7.7.65" evidence="3"/>
<dbReference type="PROSITE" id="PS50005">
    <property type="entry name" value="TPR"/>
    <property type="match status" value="3"/>
</dbReference>
<dbReference type="InterPro" id="IPR043128">
    <property type="entry name" value="Rev_trsase/Diguanyl_cyclase"/>
</dbReference>
<keyword evidence="3" id="KW-0808">Transferase</keyword>
<dbReference type="SUPFAM" id="SSF55073">
    <property type="entry name" value="Nucleotide cyclase"/>
    <property type="match status" value="1"/>
</dbReference>
<dbReference type="InterPro" id="IPR029787">
    <property type="entry name" value="Nucleotide_cyclase"/>
</dbReference>
<dbReference type="Gene3D" id="1.25.40.10">
    <property type="entry name" value="Tetratricopeptide repeat domain"/>
    <property type="match status" value="2"/>
</dbReference>
<feature type="repeat" description="TPR" evidence="1">
    <location>
        <begin position="244"/>
        <end position="277"/>
    </location>
</feature>
<evidence type="ECO:0000313" key="4">
    <source>
        <dbReference type="Proteomes" id="UP001595733"/>
    </source>
</evidence>
<dbReference type="PROSITE" id="PS50887">
    <property type="entry name" value="GGDEF"/>
    <property type="match status" value="1"/>
</dbReference>
<dbReference type="Pfam" id="PF00990">
    <property type="entry name" value="GGDEF"/>
    <property type="match status" value="1"/>
</dbReference>
<protein>
    <submittedName>
        <fullName evidence="3">Diguanylate cyclase</fullName>
        <ecNumber evidence="3">2.7.7.65</ecNumber>
    </submittedName>
</protein>
<name>A0ABV8UW21_9BACL</name>
<dbReference type="EMBL" id="JBHSEF010000023">
    <property type="protein sequence ID" value="MFC4355523.1"/>
    <property type="molecule type" value="Genomic_DNA"/>
</dbReference>
<dbReference type="Gene3D" id="3.30.450.40">
    <property type="match status" value="1"/>
</dbReference>
<reference evidence="4" key="1">
    <citation type="journal article" date="2019" name="Int. J. Syst. Evol. Microbiol.">
        <title>The Global Catalogue of Microorganisms (GCM) 10K type strain sequencing project: providing services to taxonomists for standard genome sequencing and annotation.</title>
        <authorList>
            <consortium name="The Broad Institute Genomics Platform"/>
            <consortium name="The Broad Institute Genome Sequencing Center for Infectious Disease"/>
            <person name="Wu L."/>
            <person name="Ma J."/>
        </authorList>
    </citation>
    <scope>NUCLEOTIDE SEQUENCE [LARGE SCALE GENOMIC DNA]</scope>
    <source>
        <strain evidence="4">CCUG 50353</strain>
    </source>
</reference>
<dbReference type="InterPro" id="IPR019734">
    <property type="entry name" value="TPR_rpt"/>
</dbReference>
<gene>
    <name evidence="3" type="ORF">ACFO0S_10715</name>
</gene>
<dbReference type="PANTHER" id="PTHR45138:SF9">
    <property type="entry name" value="DIGUANYLATE CYCLASE DGCM-RELATED"/>
    <property type="match status" value="1"/>
</dbReference>
<feature type="domain" description="GGDEF" evidence="2">
    <location>
        <begin position="574"/>
        <end position="707"/>
    </location>
</feature>
<accession>A0ABV8UW21</accession>
<dbReference type="GO" id="GO:0052621">
    <property type="term" value="F:diguanylate cyclase activity"/>
    <property type="evidence" value="ECO:0007669"/>
    <property type="project" value="UniProtKB-EC"/>
</dbReference>
<dbReference type="CDD" id="cd01949">
    <property type="entry name" value="GGDEF"/>
    <property type="match status" value="1"/>
</dbReference>
<sequence>MATVLLEDQLKDIWSHVHSDSKQAMRNASALIKQLDPLTDKLLIAKTQVTLAYCYGHEGDNAEALDLVNRSTQIIKDAQDIEWHVNANRVTGFVYASLGDLKQASDAFEEGLVLMKEHKMPIDPYYLNNLGFIYYELGEYEQAYHQILGAMEVAREQQHDIVPLLLSNLADLQLLFGNIEEAEGFNNEAFHLLKKQPHQKASLAQCYSIYGLIARERKEWSKSLEYLQKTLELNQEMNSKYSQAATLLDIGMLYSVQNDYEAALDYLIQALELSDSIQATLLQRDILEKMAETFKQTGDFEEAYYHLKRFNEVNEQIRTKEVQDQISRLMTEMKVEQMQKDAEIENLKLKRLSEQAKVRAEVLEESYQDLITISEIGRRIIANQENAEVLYTVHKDLNKLMEAHIFGLCIYNKSKQEVEYRAFVEQGHLVTLSNKSIHDPKSLSVHCIRENKEVHIVKGVAMQDYTPRETGIESRNPQSLHFFPLVMNEDVIGAITIQSYQSNAFSERQIEMLRILALYVSIAMSNVIKSEQLREQTKKLEEMTKKDSLTNLYNLRHMKSLLKDAMETFHKTHTPFSIIVIDLDHFKEINDSYGHSCGDHVLQEVSRHFLEFARQEDVVARWGGEEFLILLPNTPLEEARVIGEALRELVEDLSILYQHMTVEVTATLGVATYSSRDWHVDELIERADKALYIGKEAGRNQVVVYGSE</sequence>
<dbReference type="Pfam" id="PF13424">
    <property type="entry name" value="TPR_12"/>
    <property type="match status" value="2"/>
</dbReference>
<dbReference type="SMART" id="SM00028">
    <property type="entry name" value="TPR"/>
    <property type="match status" value="6"/>
</dbReference>
<dbReference type="PANTHER" id="PTHR45138">
    <property type="entry name" value="REGULATORY COMPONENTS OF SENSORY TRANSDUCTION SYSTEM"/>
    <property type="match status" value="1"/>
</dbReference>
<organism evidence="3 4">
    <name type="scientific">Chryseomicrobium palamuruense</name>
    <dbReference type="NCBI Taxonomy" id="682973"/>
    <lineage>
        <taxon>Bacteria</taxon>
        <taxon>Bacillati</taxon>
        <taxon>Bacillota</taxon>
        <taxon>Bacilli</taxon>
        <taxon>Bacillales</taxon>
        <taxon>Caryophanaceae</taxon>
        <taxon>Chryseomicrobium</taxon>
    </lineage>
</organism>
<dbReference type="InterPro" id="IPR050469">
    <property type="entry name" value="Diguanylate_Cyclase"/>
</dbReference>
<dbReference type="InterPro" id="IPR003018">
    <property type="entry name" value="GAF"/>
</dbReference>
<dbReference type="SUPFAM" id="SSF55781">
    <property type="entry name" value="GAF domain-like"/>
    <property type="match status" value="1"/>
</dbReference>
<keyword evidence="1" id="KW-0802">TPR repeat</keyword>
<evidence type="ECO:0000256" key="1">
    <source>
        <dbReference type="PROSITE-ProRule" id="PRU00339"/>
    </source>
</evidence>
<dbReference type="NCBIfam" id="TIGR00254">
    <property type="entry name" value="GGDEF"/>
    <property type="match status" value="1"/>
</dbReference>
<dbReference type="Pfam" id="PF13185">
    <property type="entry name" value="GAF_2"/>
    <property type="match status" value="1"/>
</dbReference>
<feature type="repeat" description="TPR" evidence="1">
    <location>
        <begin position="204"/>
        <end position="237"/>
    </location>
</feature>
<dbReference type="RefSeq" id="WP_378142025.1">
    <property type="nucleotide sequence ID" value="NZ_JBHSEF010000023.1"/>
</dbReference>
<dbReference type="InterPro" id="IPR029016">
    <property type="entry name" value="GAF-like_dom_sf"/>
</dbReference>
<dbReference type="InterPro" id="IPR000160">
    <property type="entry name" value="GGDEF_dom"/>
</dbReference>
<proteinExistence type="predicted"/>
<keyword evidence="4" id="KW-1185">Reference proteome</keyword>
<dbReference type="Proteomes" id="UP001595733">
    <property type="component" value="Unassembled WGS sequence"/>
</dbReference>
<dbReference type="SMART" id="SM00267">
    <property type="entry name" value="GGDEF"/>
    <property type="match status" value="1"/>
</dbReference>
<dbReference type="InterPro" id="IPR011990">
    <property type="entry name" value="TPR-like_helical_dom_sf"/>
</dbReference>
<evidence type="ECO:0000259" key="2">
    <source>
        <dbReference type="PROSITE" id="PS50887"/>
    </source>
</evidence>
<dbReference type="SMART" id="SM00065">
    <property type="entry name" value="GAF"/>
    <property type="match status" value="1"/>
</dbReference>
<feature type="repeat" description="TPR" evidence="1">
    <location>
        <begin position="124"/>
        <end position="157"/>
    </location>
</feature>